<dbReference type="Proteomes" id="UP000515344">
    <property type="component" value="Chromosome"/>
</dbReference>
<proteinExistence type="predicted"/>
<dbReference type="Pfam" id="PF03692">
    <property type="entry name" value="CxxCxxCC"/>
    <property type="match status" value="1"/>
</dbReference>
<protein>
    <submittedName>
        <fullName evidence="1">YkgJ family cysteine cluster protein</fullName>
    </submittedName>
</protein>
<dbReference type="KEGG" id="lacs:H4075_09200"/>
<organism evidence="1 2">
    <name type="scientific">Lacibacter sediminis</name>
    <dbReference type="NCBI Taxonomy" id="2760713"/>
    <lineage>
        <taxon>Bacteria</taxon>
        <taxon>Pseudomonadati</taxon>
        <taxon>Bacteroidota</taxon>
        <taxon>Chitinophagia</taxon>
        <taxon>Chitinophagales</taxon>
        <taxon>Chitinophagaceae</taxon>
        <taxon>Lacibacter</taxon>
    </lineage>
</organism>
<keyword evidence="2" id="KW-1185">Reference proteome</keyword>
<sequence>MRINHASKRNRLPLPQIISLTIHTSLPFIAEVANEKQEENLQFVNFLKERNSEEVDEEVQRLNQLIEPKIDCTSCGNCCKSLMVNITAEEADRAAARLQITREVFDERYVEKGSYELMIMNKMPCHFLANNACTIYEDRFAGCREFPALHLPQFTQRLFSVMMHYERCPIIFNVMEELKTTTGFQQKI</sequence>
<dbReference type="EMBL" id="CP060007">
    <property type="protein sequence ID" value="QNA46327.1"/>
    <property type="molecule type" value="Genomic_DNA"/>
</dbReference>
<dbReference type="InterPro" id="IPR005358">
    <property type="entry name" value="Puta_zinc/iron-chelating_dom"/>
</dbReference>
<dbReference type="RefSeq" id="WP_182806137.1">
    <property type="nucleotide sequence ID" value="NZ_CP060007.1"/>
</dbReference>
<evidence type="ECO:0000313" key="2">
    <source>
        <dbReference type="Proteomes" id="UP000515344"/>
    </source>
</evidence>
<name>A0A7G5XLH4_9BACT</name>
<dbReference type="AlphaFoldDB" id="A0A7G5XLH4"/>
<accession>A0A7G5XLH4</accession>
<gene>
    <name evidence="1" type="ORF">H4075_09200</name>
</gene>
<reference evidence="2" key="1">
    <citation type="submission" date="2020-08" db="EMBL/GenBank/DDBJ databases">
        <title>Lacibacter sp. S13-6-6 genome sequencing.</title>
        <authorList>
            <person name="Jin L."/>
        </authorList>
    </citation>
    <scope>NUCLEOTIDE SEQUENCE [LARGE SCALE GENOMIC DNA]</scope>
    <source>
        <strain evidence="2">S13-6-6</strain>
    </source>
</reference>
<evidence type="ECO:0000313" key="1">
    <source>
        <dbReference type="EMBL" id="QNA46327.1"/>
    </source>
</evidence>